<gene>
    <name evidence="1" type="ORF">GCM10007301_01760</name>
</gene>
<dbReference type="Pfam" id="PF09981">
    <property type="entry name" value="DUF2218"/>
    <property type="match status" value="1"/>
</dbReference>
<dbReference type="Proteomes" id="UP000606044">
    <property type="component" value="Unassembled WGS sequence"/>
</dbReference>
<dbReference type="EMBL" id="BMCT01000001">
    <property type="protein sequence ID" value="GGF45916.1"/>
    <property type="molecule type" value="Genomic_DNA"/>
</dbReference>
<dbReference type="Gene3D" id="3.30.310.50">
    <property type="entry name" value="Alpha-D-phosphohexomutase, C-terminal domain"/>
    <property type="match status" value="1"/>
</dbReference>
<keyword evidence="2" id="KW-1185">Reference proteome</keyword>
<sequence>MSHSSTARIPTLKGDGYLKQLAKHWGHKLEIAQAEGTCTITFPRDLHGADWPGPGVVTLTAEPDMLVCDIIASADGQLDGLKEVVSSHLDRFAFREAPLPFAWS</sequence>
<accession>A0A917BKR1</accession>
<dbReference type="InterPro" id="IPR014543">
    <property type="entry name" value="UCP028291"/>
</dbReference>
<comment type="caution">
    <text evidence="1">The sequence shown here is derived from an EMBL/GenBank/DDBJ whole genome shotgun (WGS) entry which is preliminary data.</text>
</comment>
<organism evidence="1 2">
    <name type="scientific">Azorhizobium oxalatiphilum</name>
    <dbReference type="NCBI Taxonomy" id="980631"/>
    <lineage>
        <taxon>Bacteria</taxon>
        <taxon>Pseudomonadati</taxon>
        <taxon>Pseudomonadota</taxon>
        <taxon>Alphaproteobacteria</taxon>
        <taxon>Hyphomicrobiales</taxon>
        <taxon>Xanthobacteraceae</taxon>
        <taxon>Azorhizobium</taxon>
    </lineage>
</organism>
<protein>
    <recommendedName>
        <fullName evidence="3">DUF2218 domain-containing protein</fullName>
    </recommendedName>
</protein>
<reference evidence="1" key="2">
    <citation type="submission" date="2020-09" db="EMBL/GenBank/DDBJ databases">
        <authorList>
            <person name="Sun Q."/>
            <person name="Sedlacek I."/>
        </authorList>
    </citation>
    <scope>NUCLEOTIDE SEQUENCE</scope>
    <source>
        <strain evidence="1">CCM 7897</strain>
    </source>
</reference>
<reference evidence="1" key="1">
    <citation type="journal article" date="2014" name="Int. J. Syst. Evol. Microbiol.">
        <title>Complete genome sequence of Corynebacterium casei LMG S-19264T (=DSM 44701T), isolated from a smear-ripened cheese.</title>
        <authorList>
            <consortium name="US DOE Joint Genome Institute (JGI-PGF)"/>
            <person name="Walter F."/>
            <person name="Albersmeier A."/>
            <person name="Kalinowski J."/>
            <person name="Ruckert C."/>
        </authorList>
    </citation>
    <scope>NUCLEOTIDE SEQUENCE</scope>
    <source>
        <strain evidence="1">CCM 7897</strain>
    </source>
</reference>
<proteinExistence type="predicted"/>
<evidence type="ECO:0008006" key="3">
    <source>
        <dbReference type="Google" id="ProtNLM"/>
    </source>
</evidence>
<dbReference type="RefSeq" id="WP_188574522.1">
    <property type="nucleotide sequence ID" value="NZ_BMCT01000001.1"/>
</dbReference>
<evidence type="ECO:0000313" key="1">
    <source>
        <dbReference type="EMBL" id="GGF45916.1"/>
    </source>
</evidence>
<name>A0A917BKR1_9HYPH</name>
<dbReference type="AlphaFoldDB" id="A0A917BKR1"/>
<evidence type="ECO:0000313" key="2">
    <source>
        <dbReference type="Proteomes" id="UP000606044"/>
    </source>
</evidence>